<evidence type="ECO:0000313" key="1">
    <source>
        <dbReference type="EMBL" id="NVE95354.1"/>
    </source>
</evidence>
<proteinExistence type="predicted"/>
<reference evidence="1 2" key="1">
    <citation type="submission" date="2020-06" db="EMBL/GenBank/DDBJ databases">
        <title>Altererythrobacter lutimaris sp. nov., a marine bacterium isolated from a tidal flat.</title>
        <authorList>
            <person name="Kim D."/>
            <person name="Yoo Y."/>
            <person name="Kim J.-J."/>
        </authorList>
    </citation>
    <scope>NUCLEOTIDE SEQUENCE [LARGE SCALE GENOMIC DNA]</scope>
    <source>
        <strain evidence="1 2">JGD-16</strain>
    </source>
</reference>
<accession>A0A850H7V8</accession>
<name>A0A850H7V8_9SPHN</name>
<organism evidence="1 2">
    <name type="scientific">Altererythrobacter lutimaris</name>
    <dbReference type="NCBI Taxonomy" id="2743979"/>
    <lineage>
        <taxon>Bacteria</taxon>
        <taxon>Pseudomonadati</taxon>
        <taxon>Pseudomonadota</taxon>
        <taxon>Alphaproteobacteria</taxon>
        <taxon>Sphingomonadales</taxon>
        <taxon>Erythrobacteraceae</taxon>
        <taxon>Altererythrobacter</taxon>
    </lineage>
</organism>
<sequence length="151" mass="17413">MLTTALALTLTMQAAPNMDQAVETALPTYWVTEYPIIIKPLVDDYRRCLNYADRRFRREADFAEQHAADIPRCEKLKAKLVRQSEEALRQGRWSEVLAPEKAGDVFRTVAEVHVSRGRDFDRQLMRQYAMQEARMVPTDLTNEVIPNEASN</sequence>
<dbReference type="Proteomes" id="UP000546031">
    <property type="component" value="Unassembled WGS sequence"/>
</dbReference>
<protein>
    <submittedName>
        <fullName evidence="1">Uncharacterized protein</fullName>
    </submittedName>
</protein>
<dbReference type="AlphaFoldDB" id="A0A850H7V8"/>
<dbReference type="RefSeq" id="WP_176273585.1">
    <property type="nucleotide sequence ID" value="NZ_JABWTA010000001.1"/>
</dbReference>
<dbReference type="EMBL" id="JABWTA010000001">
    <property type="protein sequence ID" value="NVE95354.1"/>
    <property type="molecule type" value="Genomic_DNA"/>
</dbReference>
<keyword evidence="2" id="KW-1185">Reference proteome</keyword>
<gene>
    <name evidence="1" type="ORF">HUO12_10630</name>
</gene>
<evidence type="ECO:0000313" key="2">
    <source>
        <dbReference type="Proteomes" id="UP000546031"/>
    </source>
</evidence>
<comment type="caution">
    <text evidence="1">The sequence shown here is derived from an EMBL/GenBank/DDBJ whole genome shotgun (WGS) entry which is preliminary data.</text>
</comment>